<feature type="compositionally biased region" description="Polar residues" evidence="1">
    <location>
        <begin position="297"/>
        <end position="309"/>
    </location>
</feature>
<feature type="compositionally biased region" description="Pro residues" evidence="1">
    <location>
        <begin position="431"/>
        <end position="447"/>
    </location>
</feature>
<accession>W5N9L6</accession>
<reference evidence="3" key="2">
    <citation type="submission" date="2025-08" db="UniProtKB">
        <authorList>
            <consortium name="Ensembl"/>
        </authorList>
    </citation>
    <scope>IDENTIFICATION</scope>
</reference>
<dbReference type="FunCoup" id="W5N9L6">
    <property type="interactions" value="1"/>
</dbReference>
<sequence>MIPCQHTLSAPLLLLLLGTSLAWTDAAPGAEEKYGATSVSRPLPPAVGVAQTAQKESREQGDGQTQGLKKEARSAPEPEDELFKDVDPKTLAAVLLEALNQQEGANQEAGEGAGKGETAREALRGSSEEGRREEAESQLIWGKEGLEERERDQEEEERKRAEEEERLTERVKSRTRSQEGLGVESKSQEAGGAGRGGEREEGEERVRGGGQEEQEEQLSPQEVENLQAMLEELQSYSTTTKRERDSLNVVERGVANEVLQELGAYERVMGAMNKGKTQQNKIDVELGGDTKRGKQSYMGQNFFEDSNQGVDDEEEEEILSPEEEEARARAEQEEVRRQAAEAQRAKEEEEKLADIASDLLLQYLVKQDGAEHRKQQKQQKQQEEVLNPQTIDKLIEISSKLHLPADDVVDIINDVEKKKKKDAPEPRPRKLPPPPRSNSPPPLPAPQKPRQKDKFLPKQAARVWQKQTFSSYPSYSPYQKPFRSYYPFYYPPPKPRFRNQELSVNDILGNSLDYDLDPRPWRYQLKPKPKPKPWSRPQPSALFISNYIRPRTYLPPPPPRRALPPARRRPYYYSKPIPLMPRDEDYYDPGQESEEELENFIEKVFLKRPRMF</sequence>
<feature type="region of interest" description="Disordered" evidence="1">
    <location>
        <begin position="369"/>
        <end position="389"/>
    </location>
</feature>
<keyword evidence="2" id="KW-0732">Signal</keyword>
<evidence type="ECO:0000256" key="1">
    <source>
        <dbReference type="SAM" id="MobiDB-lite"/>
    </source>
</evidence>
<protein>
    <submittedName>
        <fullName evidence="3">VGF nerve growth factor inducible</fullName>
    </submittedName>
</protein>
<feature type="compositionally biased region" description="Acidic residues" evidence="1">
    <location>
        <begin position="310"/>
        <end position="325"/>
    </location>
</feature>
<dbReference type="Ensembl" id="ENSLOCT00000017356.1">
    <property type="protein sequence ID" value="ENSLOCP00000017325.1"/>
    <property type="gene ID" value="ENSLOCG00000014060.1"/>
</dbReference>
<dbReference type="PANTHER" id="PTHR15159">
    <property type="entry name" value="NEUROSECRETORY PROTEIN VGF"/>
    <property type="match status" value="1"/>
</dbReference>
<dbReference type="AlphaFoldDB" id="W5N9L6"/>
<dbReference type="HOGENOM" id="CLU_443389_0_0_1"/>
<feature type="region of interest" description="Disordered" evidence="1">
    <location>
        <begin position="414"/>
        <end position="461"/>
    </location>
</feature>
<reference evidence="4" key="1">
    <citation type="submission" date="2011-12" db="EMBL/GenBank/DDBJ databases">
        <title>The Draft Genome of Lepisosteus oculatus.</title>
        <authorList>
            <consortium name="The Broad Institute Genome Assembly &amp; Analysis Group"/>
            <consortium name="Computational R&amp;D Group"/>
            <consortium name="and Sequencing Platform"/>
            <person name="Di Palma F."/>
            <person name="Alfoldi J."/>
            <person name="Johnson J."/>
            <person name="Berlin A."/>
            <person name="Gnerre S."/>
            <person name="Jaffe D."/>
            <person name="MacCallum I."/>
            <person name="Young S."/>
            <person name="Walker B.J."/>
            <person name="Lander E.S."/>
            <person name="Lindblad-Toh K."/>
        </authorList>
    </citation>
    <scope>NUCLEOTIDE SEQUENCE [LARGE SCALE GENOMIC DNA]</scope>
</reference>
<feature type="compositionally biased region" description="Basic and acidic residues" evidence="1">
    <location>
        <begin position="196"/>
        <end position="207"/>
    </location>
</feature>
<feature type="compositionally biased region" description="Basic and acidic residues" evidence="1">
    <location>
        <begin position="68"/>
        <end position="88"/>
    </location>
</feature>
<feature type="signal peptide" evidence="2">
    <location>
        <begin position="1"/>
        <end position="26"/>
    </location>
</feature>
<dbReference type="Proteomes" id="UP000018468">
    <property type="component" value="Linkage group LG2"/>
</dbReference>
<dbReference type="eggNOG" id="ENOG502S5N4">
    <property type="taxonomic scope" value="Eukaryota"/>
</dbReference>
<feature type="compositionally biased region" description="Basic and acidic residues" evidence="1">
    <location>
        <begin position="414"/>
        <end position="428"/>
    </location>
</feature>
<dbReference type="GeneTree" id="ENSGT00910000144784"/>
<feature type="compositionally biased region" description="Basic and acidic residues" evidence="1">
    <location>
        <begin position="117"/>
        <end position="135"/>
    </location>
</feature>
<dbReference type="Bgee" id="ENSLOCG00000014060">
    <property type="expression patterns" value="Expressed in camera-type eye and 5 other cell types or tissues"/>
</dbReference>
<dbReference type="STRING" id="7918.ENSLOCP00000017325"/>
<feature type="compositionally biased region" description="Basic and acidic residues" evidence="1">
    <location>
        <begin position="326"/>
        <end position="350"/>
    </location>
</feature>
<evidence type="ECO:0000313" key="3">
    <source>
        <dbReference type="Ensembl" id="ENSLOCP00000017325.1"/>
    </source>
</evidence>
<feature type="compositionally biased region" description="Basic and acidic residues" evidence="1">
    <location>
        <begin position="282"/>
        <end position="292"/>
    </location>
</feature>
<feature type="compositionally biased region" description="Low complexity" evidence="1">
    <location>
        <begin position="101"/>
        <end position="110"/>
    </location>
</feature>
<evidence type="ECO:0000256" key="2">
    <source>
        <dbReference type="SAM" id="SignalP"/>
    </source>
</evidence>
<reference evidence="3" key="3">
    <citation type="submission" date="2025-09" db="UniProtKB">
        <authorList>
            <consortium name="Ensembl"/>
        </authorList>
    </citation>
    <scope>IDENTIFICATION</scope>
</reference>
<proteinExistence type="predicted"/>
<dbReference type="GO" id="GO:0005184">
    <property type="term" value="F:neuropeptide hormone activity"/>
    <property type="evidence" value="ECO:0007669"/>
    <property type="project" value="InterPro"/>
</dbReference>
<feature type="region of interest" description="Disordered" evidence="1">
    <location>
        <begin position="280"/>
        <end position="350"/>
    </location>
</feature>
<evidence type="ECO:0000313" key="4">
    <source>
        <dbReference type="Proteomes" id="UP000018468"/>
    </source>
</evidence>
<keyword evidence="4" id="KW-1185">Reference proteome</keyword>
<dbReference type="PANTHER" id="PTHR15159:SF2">
    <property type="entry name" value="NEUROSECRETORY PROTEIN VGF"/>
    <property type="match status" value="1"/>
</dbReference>
<feature type="chain" id="PRO_5004867246" evidence="2">
    <location>
        <begin position="27"/>
        <end position="612"/>
    </location>
</feature>
<dbReference type="InParanoid" id="W5N9L6"/>
<dbReference type="EMBL" id="AHAT01029628">
    <property type="status" value="NOT_ANNOTATED_CDS"/>
    <property type="molecule type" value="Genomic_DNA"/>
</dbReference>
<name>W5N9L6_LEPOC</name>
<dbReference type="InterPro" id="IPR026128">
    <property type="entry name" value="VGF"/>
</dbReference>
<feature type="region of interest" description="Disordered" evidence="1">
    <location>
        <begin position="34"/>
        <end position="245"/>
    </location>
</feature>
<organism evidence="3 4">
    <name type="scientific">Lepisosteus oculatus</name>
    <name type="common">Spotted gar</name>
    <dbReference type="NCBI Taxonomy" id="7918"/>
    <lineage>
        <taxon>Eukaryota</taxon>
        <taxon>Metazoa</taxon>
        <taxon>Chordata</taxon>
        <taxon>Craniata</taxon>
        <taxon>Vertebrata</taxon>
        <taxon>Euteleostomi</taxon>
        <taxon>Actinopterygii</taxon>
        <taxon>Neopterygii</taxon>
        <taxon>Holostei</taxon>
        <taxon>Semionotiformes</taxon>
        <taxon>Lepisosteidae</taxon>
        <taxon>Lepisosteus</taxon>
    </lineage>
</organism>
<feature type="compositionally biased region" description="Basic and acidic residues" evidence="1">
    <location>
        <begin position="144"/>
        <end position="172"/>
    </location>
</feature>
<dbReference type="OMA" id="KVQQPSW"/>